<dbReference type="Pfam" id="PF00005">
    <property type="entry name" value="ABC_tran"/>
    <property type="match status" value="2"/>
</dbReference>
<sequence>MSDRVEDPVEILIPGESIIPSNPEQPVSTIVVQPAAIGSQVVHPINPELNKWLPSRAVLHWLTPFVRLASRHPLQNEDLFDPHPRFSASVLGKLLAARTKNLRRESSPPIPTPSIERPSMVHLASATSTVNGSTESLADDSTRRRNAWNEDKNDKFVQPTGFIDAQLKKKFRRELIYSAWTLFKSDWIASGIAHVVGAVSSVLSPLILENIISTLQDASAPTYQGYLLCLALLALQMLQSVCTCYYSKKDAELAIALRSLFIGAVYRKSLRLSAVARQEYSNGRIVNLLSTDATVFEFFGLTLHDAWVVPLQILCTSALIIYYLRFAGLAGIGLMILCSIVQSFMMRLIAKYESASLKQTDLRIKQISEMLNGIKIIKLFAWEESFLKRIGSVRSLELKSLTKVTVTSALFYGFSYVVPSLVAVATFIVYQVALNQPLSADIVFPALALVNLLRVPLMSVPEIAGYAIEARVALDRLSRFLAAPEMDDVGKLLHNKERGGPFAVKLSNADFEWEKWSGDNSLSAITLEIPHNSLCAVIGPVGSGKSSLLLGLLGEMRHIRGGMHVTRPIAYSPQQAWLLNATLRDNILFGSPFDKSRYNAVIKAAALVRDLEQLPRGDMTEVGERGVALSGGQAARVNIARAMYSNAKLLLLDDPLAAVDAHVGQQLFSDGIRKYCADRTRILVTHQLGVLSNVDYIVYMENCQIKEKGTYHELMERNGRVAALVREHANQSVEASGEELEVSNLAIAVTVPQAKASPSPVTRARPVSPAAPKQPTTVGGNILIEEERETGAVKLQLYIIYMRAAGGFLLWLGVISVVFFIQMDKVVTDLWLVWWSTEKFDAGKGVYVGVYAGLGLVQALSAATLALLTTAASLRASNVLHSNALKRLMYAPMSFFDGTPAGRILSRFSRDVAEIDRWLALTIRSLMNLWGSVIASIGLIGYAVPVIFVVFAPLLPIYYFVQGLYRNAARELKRLESLARSPLFGHFSESLNGLPTLRAYSATSRFVTRADTFLDNANRPSLIKYYVNAWVALRMEILCGFVCFMVATLGLAFRISPSLLGLALSYTLSLTSALNSAMNVFANTESRMNCVERINYYATAIPMEPQSVADVPRNSVEPEPTRTNKVVPTRTKPNLPRLQIPRPKWPSLGAIEFINYSLRYNPDNPPVLRNITLSIGMKEKVGIVGRTGAGKSSIIAGLYRLAEASSGKITIDGVDISTVTLKQLRRSLSIIPQAPILFEGTIRSNLDPTGFHPDQHLWKILERCRLKSFVASMPRKLDGQITENGENLSVGQRQLLCLGRAMLMSPKILIIDEATANVDYETDAMIQQVLRTHLRQCTILTIAHRLSTIMDYDKILVLDHGRVAEFDSPPNLLANPESEFSKLAEETMGDKAESLKSLATEGGSSSWGDKLDLNE</sequence>
<evidence type="ECO:0000256" key="6">
    <source>
        <dbReference type="ARBA" id="ARBA00022840"/>
    </source>
</evidence>
<keyword evidence="7 10" id="KW-1133">Transmembrane helix</keyword>
<dbReference type="InterPro" id="IPR017871">
    <property type="entry name" value="ABC_transporter-like_CS"/>
</dbReference>
<dbReference type="PROSITE" id="PS50929">
    <property type="entry name" value="ABC_TM1F"/>
    <property type="match status" value="2"/>
</dbReference>
<dbReference type="Gene3D" id="1.20.1560.10">
    <property type="entry name" value="ABC transporter type 1, transmembrane domain"/>
    <property type="match status" value="2"/>
</dbReference>
<dbReference type="PANTHER" id="PTHR24223:SF443">
    <property type="entry name" value="MULTIDRUG-RESISTANCE LIKE PROTEIN 1, ISOFORM I"/>
    <property type="match status" value="1"/>
</dbReference>
<feature type="domain" description="ABC transmembrane type-1" evidence="12">
    <location>
        <begin position="188"/>
        <end position="469"/>
    </location>
</feature>
<feature type="domain" description="ABC transmembrane type-1" evidence="12">
    <location>
        <begin position="804"/>
        <end position="1086"/>
    </location>
</feature>
<dbReference type="Gene3D" id="3.40.50.300">
    <property type="entry name" value="P-loop containing nucleotide triphosphate hydrolases"/>
    <property type="match status" value="2"/>
</dbReference>
<evidence type="ECO:0000259" key="12">
    <source>
        <dbReference type="PROSITE" id="PS50929"/>
    </source>
</evidence>
<feature type="domain" description="ABC transporter" evidence="11">
    <location>
        <begin position="1151"/>
        <end position="1385"/>
    </location>
</feature>
<dbReference type="GO" id="GO:0000329">
    <property type="term" value="C:fungal-type vacuole membrane"/>
    <property type="evidence" value="ECO:0007669"/>
    <property type="project" value="UniProtKB-ARBA"/>
</dbReference>
<dbReference type="GO" id="GO:0005524">
    <property type="term" value="F:ATP binding"/>
    <property type="evidence" value="ECO:0007669"/>
    <property type="project" value="UniProtKB-KW"/>
</dbReference>
<dbReference type="STRING" id="645134.A0A0L0HE20"/>
<dbReference type="SUPFAM" id="SSF90123">
    <property type="entry name" value="ABC transporter transmembrane region"/>
    <property type="match status" value="2"/>
</dbReference>
<feature type="transmembrane region" description="Helical" evidence="10">
    <location>
        <begin position="330"/>
        <end position="350"/>
    </location>
</feature>
<feature type="transmembrane region" description="Helical" evidence="10">
    <location>
        <begin position="946"/>
        <end position="965"/>
    </location>
</feature>
<dbReference type="GO" id="GO:0140359">
    <property type="term" value="F:ABC-type transporter activity"/>
    <property type="evidence" value="ECO:0007669"/>
    <property type="project" value="InterPro"/>
</dbReference>
<dbReference type="EMBL" id="KQ257458">
    <property type="protein sequence ID" value="KNC99219.1"/>
    <property type="molecule type" value="Genomic_DNA"/>
</dbReference>
<dbReference type="InterPro" id="IPR050173">
    <property type="entry name" value="ABC_transporter_C-like"/>
</dbReference>
<evidence type="ECO:0000313" key="14">
    <source>
        <dbReference type="Proteomes" id="UP000053201"/>
    </source>
</evidence>
<keyword evidence="5" id="KW-0547">Nucleotide-binding</keyword>
<keyword evidence="8 10" id="KW-0472">Membrane</keyword>
<keyword evidence="6" id="KW-0067">ATP-binding</keyword>
<evidence type="ECO:0000256" key="8">
    <source>
        <dbReference type="ARBA" id="ARBA00023136"/>
    </source>
</evidence>
<comment type="subcellular location">
    <subcellularLocation>
        <location evidence="1">Vacuole membrane</location>
        <topology evidence="1">Multi-pass membrane protein</topology>
    </subcellularLocation>
</comment>
<dbReference type="InterPro" id="IPR003593">
    <property type="entry name" value="AAA+_ATPase"/>
</dbReference>
<name>A0A0L0HE20_SPIPD</name>
<feature type="region of interest" description="Disordered" evidence="9">
    <location>
        <begin position="1110"/>
        <end position="1133"/>
    </location>
</feature>
<dbReference type="FunFam" id="3.40.50.300:FF:000163">
    <property type="entry name" value="Multidrug resistance-associated protein member 4"/>
    <property type="match status" value="1"/>
</dbReference>
<dbReference type="PROSITE" id="PS50893">
    <property type="entry name" value="ABC_TRANSPORTER_2"/>
    <property type="match status" value="2"/>
</dbReference>
<dbReference type="InterPro" id="IPR003439">
    <property type="entry name" value="ABC_transporter-like_ATP-bd"/>
</dbReference>
<evidence type="ECO:0000259" key="11">
    <source>
        <dbReference type="PROSITE" id="PS50893"/>
    </source>
</evidence>
<dbReference type="FunFam" id="1.20.1560.10:FF:000006">
    <property type="entry name" value="ATP-binding cassette, sub-family C (CFTR/MRP), member 9"/>
    <property type="match status" value="1"/>
</dbReference>
<keyword evidence="2" id="KW-0813">Transport</keyword>
<dbReference type="PANTHER" id="PTHR24223">
    <property type="entry name" value="ATP-BINDING CASSETTE SUB-FAMILY C"/>
    <property type="match status" value="1"/>
</dbReference>
<evidence type="ECO:0000256" key="9">
    <source>
        <dbReference type="SAM" id="MobiDB-lite"/>
    </source>
</evidence>
<dbReference type="FunFam" id="1.20.1560.10:FF:000010">
    <property type="entry name" value="Multidrug resistance-associated ABC transporter"/>
    <property type="match status" value="1"/>
</dbReference>
<dbReference type="CDD" id="cd03244">
    <property type="entry name" value="ABCC_MRP_domain2"/>
    <property type="match status" value="1"/>
</dbReference>
<evidence type="ECO:0000313" key="13">
    <source>
        <dbReference type="EMBL" id="KNC99219.1"/>
    </source>
</evidence>
<dbReference type="RefSeq" id="XP_016607259.1">
    <property type="nucleotide sequence ID" value="XM_016753686.1"/>
</dbReference>
<dbReference type="OMA" id="HYAYNIE"/>
<dbReference type="InterPro" id="IPR036640">
    <property type="entry name" value="ABC1_TM_sf"/>
</dbReference>
<evidence type="ECO:0000256" key="3">
    <source>
        <dbReference type="ARBA" id="ARBA00022692"/>
    </source>
</evidence>
<feature type="region of interest" description="Disordered" evidence="9">
    <location>
        <begin position="1391"/>
        <end position="1415"/>
    </location>
</feature>
<dbReference type="SMART" id="SM00382">
    <property type="entry name" value="AAA"/>
    <property type="match status" value="2"/>
</dbReference>
<dbReference type="InParanoid" id="A0A0L0HE20"/>
<dbReference type="OrthoDB" id="6500128at2759"/>
<dbReference type="GO" id="GO:0016887">
    <property type="term" value="F:ATP hydrolysis activity"/>
    <property type="evidence" value="ECO:0007669"/>
    <property type="project" value="InterPro"/>
</dbReference>
<evidence type="ECO:0000256" key="10">
    <source>
        <dbReference type="SAM" id="Phobius"/>
    </source>
</evidence>
<feature type="transmembrane region" description="Helical" evidence="10">
    <location>
        <begin position="409"/>
        <end position="430"/>
    </location>
</feature>
<accession>A0A0L0HE20</accession>
<reference evidence="13 14" key="1">
    <citation type="submission" date="2009-08" db="EMBL/GenBank/DDBJ databases">
        <title>The Genome Sequence of Spizellomyces punctatus strain DAOM BR117.</title>
        <authorList>
            <consortium name="The Broad Institute Genome Sequencing Platform"/>
            <person name="Russ C."/>
            <person name="Cuomo C."/>
            <person name="Shea T."/>
            <person name="Young S.K."/>
            <person name="Zeng Q."/>
            <person name="Koehrsen M."/>
            <person name="Haas B."/>
            <person name="Borodovsky M."/>
            <person name="Guigo R."/>
            <person name="Alvarado L."/>
            <person name="Berlin A."/>
            <person name="Bochicchio J."/>
            <person name="Borenstein D."/>
            <person name="Chapman S."/>
            <person name="Chen Z."/>
            <person name="Engels R."/>
            <person name="Freedman E."/>
            <person name="Gellesch M."/>
            <person name="Goldberg J."/>
            <person name="Griggs A."/>
            <person name="Gujja S."/>
            <person name="Heiman D."/>
            <person name="Hepburn T."/>
            <person name="Howarth C."/>
            <person name="Jen D."/>
            <person name="Larson L."/>
            <person name="Lewis B."/>
            <person name="Mehta T."/>
            <person name="Park D."/>
            <person name="Pearson M."/>
            <person name="Roberts A."/>
            <person name="Saif S."/>
            <person name="Shenoy N."/>
            <person name="Sisk P."/>
            <person name="Stolte C."/>
            <person name="Sykes S."/>
            <person name="Thomson T."/>
            <person name="Walk T."/>
            <person name="White J."/>
            <person name="Yandava C."/>
            <person name="Burger G."/>
            <person name="Gray M.W."/>
            <person name="Holland P.W.H."/>
            <person name="King N."/>
            <person name="Lang F.B.F."/>
            <person name="Roger A.J."/>
            <person name="Ruiz-Trillo I."/>
            <person name="Lander E."/>
            <person name="Nusbaum C."/>
        </authorList>
    </citation>
    <scope>NUCLEOTIDE SEQUENCE [LARGE SCALE GENOMIC DNA]</scope>
    <source>
        <strain evidence="13 14">DAOM BR117</strain>
    </source>
</reference>
<dbReference type="GeneID" id="27688845"/>
<dbReference type="VEuPathDB" id="FungiDB:SPPG_05475"/>
<evidence type="ECO:0000256" key="5">
    <source>
        <dbReference type="ARBA" id="ARBA00022741"/>
    </source>
</evidence>
<feature type="transmembrane region" description="Helical" evidence="10">
    <location>
        <begin position="846"/>
        <end position="868"/>
    </location>
</feature>
<evidence type="ECO:0000256" key="2">
    <source>
        <dbReference type="ARBA" id="ARBA00022448"/>
    </source>
</evidence>
<dbReference type="Pfam" id="PF00664">
    <property type="entry name" value="ABC_membrane"/>
    <property type="match status" value="2"/>
</dbReference>
<keyword evidence="4" id="KW-0677">Repeat</keyword>
<dbReference type="PROSITE" id="PS00211">
    <property type="entry name" value="ABC_TRANSPORTER_1"/>
    <property type="match status" value="2"/>
</dbReference>
<keyword evidence="14" id="KW-1185">Reference proteome</keyword>
<evidence type="ECO:0000256" key="1">
    <source>
        <dbReference type="ARBA" id="ARBA00004128"/>
    </source>
</evidence>
<evidence type="ECO:0000256" key="4">
    <source>
        <dbReference type="ARBA" id="ARBA00022737"/>
    </source>
</evidence>
<dbReference type="InterPro" id="IPR027417">
    <property type="entry name" value="P-loop_NTPase"/>
</dbReference>
<keyword evidence="3 10" id="KW-0812">Transmembrane</keyword>
<dbReference type="eggNOG" id="KOG0054">
    <property type="taxonomic scope" value="Eukaryota"/>
</dbReference>
<protein>
    <recommendedName>
        <fullName evidence="15">P-loop containing nucleoside triphosphate hydrolase protein</fullName>
    </recommendedName>
</protein>
<dbReference type="SUPFAM" id="SSF52540">
    <property type="entry name" value="P-loop containing nucleoside triphosphate hydrolases"/>
    <property type="match status" value="2"/>
</dbReference>
<gene>
    <name evidence="13" type="ORF">SPPG_05475</name>
</gene>
<evidence type="ECO:0000256" key="7">
    <source>
        <dbReference type="ARBA" id="ARBA00022989"/>
    </source>
</evidence>
<dbReference type="Proteomes" id="UP000053201">
    <property type="component" value="Unassembled WGS sequence"/>
</dbReference>
<feature type="domain" description="ABC transporter" evidence="11">
    <location>
        <begin position="504"/>
        <end position="727"/>
    </location>
</feature>
<feature type="transmembrane region" description="Helical" evidence="10">
    <location>
        <begin position="1031"/>
        <end position="1053"/>
    </location>
</feature>
<evidence type="ECO:0008006" key="15">
    <source>
        <dbReference type="Google" id="ProtNLM"/>
    </source>
</evidence>
<organism evidence="13 14">
    <name type="scientific">Spizellomyces punctatus (strain DAOM BR117)</name>
    <dbReference type="NCBI Taxonomy" id="645134"/>
    <lineage>
        <taxon>Eukaryota</taxon>
        <taxon>Fungi</taxon>
        <taxon>Fungi incertae sedis</taxon>
        <taxon>Chytridiomycota</taxon>
        <taxon>Chytridiomycota incertae sedis</taxon>
        <taxon>Chytridiomycetes</taxon>
        <taxon>Spizellomycetales</taxon>
        <taxon>Spizellomycetaceae</taxon>
        <taxon>Spizellomyces</taxon>
    </lineage>
</organism>
<feature type="transmembrane region" description="Helical" evidence="10">
    <location>
        <begin position="798"/>
        <end position="821"/>
    </location>
</feature>
<dbReference type="InterPro" id="IPR011527">
    <property type="entry name" value="ABC1_TM_dom"/>
</dbReference>
<dbReference type="InterPro" id="IPR044746">
    <property type="entry name" value="ABCC_6TM_D1"/>
</dbReference>
<dbReference type="FunFam" id="3.40.50.300:FF:000997">
    <property type="entry name" value="Multidrug resistance-associated protein 1"/>
    <property type="match status" value="1"/>
</dbReference>
<proteinExistence type="predicted"/>
<dbReference type="CDD" id="cd18579">
    <property type="entry name" value="ABC_6TM_ABCC_D1"/>
    <property type="match status" value="1"/>
</dbReference>